<dbReference type="InterPro" id="IPR019080">
    <property type="entry name" value="YqaJ_viral_recombinase"/>
</dbReference>
<evidence type="ECO:0000313" key="3">
    <source>
        <dbReference type="Proteomes" id="UP000030746"/>
    </source>
</evidence>
<dbReference type="OMA" id="GKPYDFF"/>
<evidence type="ECO:0000313" key="2">
    <source>
        <dbReference type="EMBL" id="ESO94432.1"/>
    </source>
</evidence>
<protein>
    <recommendedName>
        <fullName evidence="1">YqaJ viral recombinase domain-containing protein</fullName>
    </recommendedName>
</protein>
<proteinExistence type="predicted"/>
<organism evidence="2 3">
    <name type="scientific">Lottia gigantea</name>
    <name type="common">Giant owl limpet</name>
    <dbReference type="NCBI Taxonomy" id="225164"/>
    <lineage>
        <taxon>Eukaryota</taxon>
        <taxon>Metazoa</taxon>
        <taxon>Spiralia</taxon>
        <taxon>Lophotrochozoa</taxon>
        <taxon>Mollusca</taxon>
        <taxon>Gastropoda</taxon>
        <taxon>Patellogastropoda</taxon>
        <taxon>Lottioidea</taxon>
        <taxon>Lottiidae</taxon>
        <taxon>Lottia</taxon>
    </lineage>
</organism>
<dbReference type="CDD" id="cd22343">
    <property type="entry name" value="PDDEXK_lambda_exonuclease-like"/>
    <property type="match status" value="1"/>
</dbReference>
<dbReference type="AlphaFoldDB" id="V4AC84"/>
<name>V4AC84_LOTGI</name>
<dbReference type="CTD" id="20248869"/>
<dbReference type="GeneID" id="20248869"/>
<keyword evidence="3" id="KW-1185">Reference proteome</keyword>
<dbReference type="Pfam" id="PF09588">
    <property type="entry name" value="YqaJ"/>
    <property type="match status" value="1"/>
</dbReference>
<dbReference type="PANTHER" id="PTHR46609:SF6">
    <property type="entry name" value="EXONUCLEASE, PHAGE-TYPE_RECB, C-TERMINAL DOMAIN-CONTAINING PROTEIN-RELATED"/>
    <property type="match status" value="1"/>
</dbReference>
<accession>V4AC84</accession>
<dbReference type="Gene3D" id="3.90.320.10">
    <property type="match status" value="1"/>
</dbReference>
<dbReference type="HOGENOM" id="CLU_889310_0_0_1"/>
<dbReference type="InterPro" id="IPR051703">
    <property type="entry name" value="NF-kappa-B_Signaling_Reg"/>
</dbReference>
<dbReference type="OrthoDB" id="261614at2759"/>
<dbReference type="EMBL" id="KB201802">
    <property type="protein sequence ID" value="ESO94432.1"/>
    <property type="molecule type" value="Genomic_DNA"/>
</dbReference>
<dbReference type="InterPro" id="IPR011335">
    <property type="entry name" value="Restrct_endonuc-II-like"/>
</dbReference>
<dbReference type="PANTHER" id="PTHR46609">
    <property type="entry name" value="EXONUCLEASE, PHAGE-TYPE/RECB, C-TERMINAL DOMAIN-CONTAINING PROTEIN"/>
    <property type="match status" value="1"/>
</dbReference>
<dbReference type="KEGG" id="lgi:LOTGIDRAFT_232288"/>
<dbReference type="RefSeq" id="XP_009054719.1">
    <property type="nucleotide sequence ID" value="XM_009056471.1"/>
</dbReference>
<evidence type="ECO:0000259" key="1">
    <source>
        <dbReference type="Pfam" id="PF09588"/>
    </source>
</evidence>
<dbReference type="Proteomes" id="UP000030746">
    <property type="component" value="Unassembled WGS sequence"/>
</dbReference>
<sequence>MEHHVEQRSPAWFELKKKVALTASHFGDALGLGKGRSYDFLVSLVSDDDVFKKEINDIHTQYGNNMEATICEVYELLTGAETRLTGFWTTKSEHFSNNPVLGASPDAIVLNTDSSNYQLSQGCQKMIGLAEFKAPVYQMYCGTDLLQGIPRHYMAQIQGQMFVTGAPWCDFLAVCVKTKEILLKRVYFSQLYWQKISLVLTQFCAILKEAKQRKKPHVPINVTLDFQTARNLKFVPQRKSLFTGEDQIKIENLLQIERDTKNIIGPSKIKYTFEFLLGEEYEVPENLNDYAHSLLQEIDLQMKSESYIPQETS</sequence>
<feature type="domain" description="YqaJ viral recombinase" evidence="1">
    <location>
        <begin position="12"/>
        <end position="166"/>
    </location>
</feature>
<dbReference type="GO" id="GO:0006281">
    <property type="term" value="P:DNA repair"/>
    <property type="evidence" value="ECO:0007669"/>
    <property type="project" value="UniProtKB-ARBA"/>
</dbReference>
<reference evidence="2 3" key="1">
    <citation type="journal article" date="2013" name="Nature">
        <title>Insights into bilaterian evolution from three spiralian genomes.</title>
        <authorList>
            <person name="Simakov O."/>
            <person name="Marletaz F."/>
            <person name="Cho S.J."/>
            <person name="Edsinger-Gonzales E."/>
            <person name="Havlak P."/>
            <person name="Hellsten U."/>
            <person name="Kuo D.H."/>
            <person name="Larsson T."/>
            <person name="Lv J."/>
            <person name="Arendt D."/>
            <person name="Savage R."/>
            <person name="Osoegawa K."/>
            <person name="de Jong P."/>
            <person name="Grimwood J."/>
            <person name="Chapman J.A."/>
            <person name="Shapiro H."/>
            <person name="Aerts A."/>
            <person name="Otillar R.P."/>
            <person name="Terry A.Y."/>
            <person name="Boore J.L."/>
            <person name="Grigoriev I.V."/>
            <person name="Lindberg D.R."/>
            <person name="Seaver E.C."/>
            <person name="Weisblat D.A."/>
            <person name="Putnam N.H."/>
            <person name="Rokhsar D.S."/>
        </authorList>
    </citation>
    <scope>NUCLEOTIDE SEQUENCE [LARGE SCALE GENOMIC DNA]</scope>
</reference>
<gene>
    <name evidence="2" type="ORF">LOTGIDRAFT_232288</name>
</gene>
<dbReference type="SUPFAM" id="SSF52980">
    <property type="entry name" value="Restriction endonuclease-like"/>
    <property type="match status" value="1"/>
</dbReference>
<dbReference type="InterPro" id="IPR011604">
    <property type="entry name" value="PDDEXK-like_dom_sf"/>
</dbReference>